<keyword evidence="2" id="KW-0812">Transmembrane</keyword>
<reference evidence="3 4" key="1">
    <citation type="submission" date="2017-04" db="EMBL/GenBank/DDBJ databases">
        <title>Monoglobus pectinilyticus 14 draft genome.</title>
        <authorList>
            <person name="Kim C."/>
            <person name="Rosendale D.I."/>
            <person name="Kelly W.J."/>
            <person name="Tannock G.W."/>
            <person name="Patchett M.L."/>
            <person name="Jordens J.Z."/>
        </authorList>
    </citation>
    <scope>NUCLEOTIDE SEQUENCE [LARGE SCALE GENOMIC DNA]</scope>
    <source>
        <strain evidence="3 4">14</strain>
    </source>
</reference>
<gene>
    <name evidence="3" type="ORF">B9O19_01868</name>
</gene>
<evidence type="ECO:0000313" key="3">
    <source>
        <dbReference type="EMBL" id="AUO20017.1"/>
    </source>
</evidence>
<dbReference type="RefSeq" id="WP_102366168.1">
    <property type="nucleotide sequence ID" value="NZ_CP020991.1"/>
</dbReference>
<dbReference type="Pfam" id="PF03729">
    <property type="entry name" value="DUF308"/>
    <property type="match status" value="1"/>
</dbReference>
<evidence type="ECO:0000256" key="2">
    <source>
        <dbReference type="SAM" id="Phobius"/>
    </source>
</evidence>
<name>A0A2K9P426_9FIRM</name>
<feature type="transmembrane region" description="Helical" evidence="2">
    <location>
        <begin position="12"/>
        <end position="32"/>
    </location>
</feature>
<feature type="transmembrane region" description="Helical" evidence="2">
    <location>
        <begin position="149"/>
        <end position="169"/>
    </location>
</feature>
<dbReference type="AlphaFoldDB" id="A0A2K9P426"/>
<sequence length="437" mass="48920">MRPKRIGGVNPAIQLIMAVFLLVVGILMITAPESFIRWLFLIVSVGMAAFGFMSLISAVFGKNGTRLGSLISGILYIVISIVILTQKDFFQAAVSRIFSLLALVQAVTNLISGFLLYNDKVSGYIRKFFWGIVAFGFSVLLFFDPLGHIRAVELISGIYLIVFAVSMALECIDSFLETDYANKKVKPKISLALPIVFAAFIPSRALKYINDKLESGQMEKAKFSKPEDSYGKLEIFIHLKQGLIEGFGHCDFCFDGTVYSYGCYDQHSQKMGGFISGGTASLTKREPYIEHCMSYEEKMLVGFSLELGRDDYMNLKREIDRMLKQTEVWESDLQIAEKEGRPAEEQKKCNDPASELYRASGASFVKFIDGQYKTYFALGSNCVMFTYDIMKNAGLDSLAFSGAITPGTYMAHLQDLYEMKNTIVTDMHVYSYGKTKN</sequence>
<protein>
    <recommendedName>
        <fullName evidence="5">DUF308 domain-containing protein</fullName>
    </recommendedName>
</protein>
<dbReference type="InterPro" id="IPR005325">
    <property type="entry name" value="DUF308_memb"/>
</dbReference>
<dbReference type="KEGG" id="mpec:B9O19_01868"/>
<dbReference type="EMBL" id="CP020991">
    <property type="protein sequence ID" value="AUO20017.1"/>
    <property type="molecule type" value="Genomic_DNA"/>
</dbReference>
<dbReference type="OrthoDB" id="1641596at2"/>
<keyword evidence="2" id="KW-0472">Membrane</keyword>
<feature type="transmembrane region" description="Helical" evidence="2">
    <location>
        <begin position="97"/>
        <end position="117"/>
    </location>
</feature>
<evidence type="ECO:0008006" key="5">
    <source>
        <dbReference type="Google" id="ProtNLM"/>
    </source>
</evidence>
<keyword evidence="2" id="KW-1133">Transmembrane helix</keyword>
<feature type="coiled-coil region" evidence="1">
    <location>
        <begin position="305"/>
        <end position="339"/>
    </location>
</feature>
<feature type="transmembrane region" description="Helical" evidence="2">
    <location>
        <begin position="67"/>
        <end position="85"/>
    </location>
</feature>
<proteinExistence type="predicted"/>
<evidence type="ECO:0000256" key="1">
    <source>
        <dbReference type="SAM" id="Coils"/>
    </source>
</evidence>
<feature type="transmembrane region" description="Helical" evidence="2">
    <location>
        <begin position="124"/>
        <end position="143"/>
    </location>
</feature>
<organism evidence="3 4">
    <name type="scientific">Monoglobus pectinilyticus</name>
    <dbReference type="NCBI Taxonomy" id="1981510"/>
    <lineage>
        <taxon>Bacteria</taxon>
        <taxon>Bacillati</taxon>
        <taxon>Bacillota</taxon>
        <taxon>Clostridia</taxon>
        <taxon>Monoglobales</taxon>
        <taxon>Monoglobaceae</taxon>
        <taxon>Monoglobus</taxon>
    </lineage>
</organism>
<keyword evidence="1" id="KW-0175">Coiled coil</keyword>
<dbReference type="Proteomes" id="UP000235589">
    <property type="component" value="Chromosome"/>
</dbReference>
<evidence type="ECO:0000313" key="4">
    <source>
        <dbReference type="Proteomes" id="UP000235589"/>
    </source>
</evidence>
<dbReference type="GeneID" id="98063247"/>
<feature type="transmembrane region" description="Helical" evidence="2">
    <location>
        <begin position="38"/>
        <end position="60"/>
    </location>
</feature>
<feature type="transmembrane region" description="Helical" evidence="2">
    <location>
        <begin position="189"/>
        <end position="206"/>
    </location>
</feature>
<keyword evidence="4" id="KW-1185">Reference proteome</keyword>
<accession>A0A2K9P426</accession>